<feature type="compositionally biased region" description="Basic and acidic residues" evidence="1">
    <location>
        <begin position="905"/>
        <end position="914"/>
    </location>
</feature>
<evidence type="ECO:0000313" key="3">
    <source>
        <dbReference type="Proteomes" id="UP000237631"/>
    </source>
</evidence>
<dbReference type="AlphaFoldDB" id="A0A2S6C532"/>
<gene>
    <name evidence="2" type="ORF">CBER1_07838</name>
</gene>
<dbReference type="STRING" id="357750.A0A2S6C532"/>
<evidence type="ECO:0000313" key="2">
    <source>
        <dbReference type="EMBL" id="PPJ54839.1"/>
    </source>
</evidence>
<dbReference type="Proteomes" id="UP000237631">
    <property type="component" value="Unassembled WGS sequence"/>
</dbReference>
<evidence type="ECO:0000256" key="1">
    <source>
        <dbReference type="SAM" id="MobiDB-lite"/>
    </source>
</evidence>
<keyword evidence="3" id="KW-1185">Reference proteome</keyword>
<reference evidence="3" key="1">
    <citation type="journal article" date="2017" name="bioRxiv">
        <title>Conservation of a gene cluster reveals novel cercosporin biosynthetic mechanisms and extends production to the genus Colletotrichum.</title>
        <authorList>
            <person name="de Jonge R."/>
            <person name="Ebert M.K."/>
            <person name="Huitt-Roehl C.R."/>
            <person name="Pal P."/>
            <person name="Suttle J.C."/>
            <person name="Spanner R.E."/>
            <person name="Neubauer J.D."/>
            <person name="Jurick W.M.II."/>
            <person name="Stott K.A."/>
            <person name="Secor G.A."/>
            <person name="Thomma B.P.H.J."/>
            <person name="Van de Peer Y."/>
            <person name="Townsend C.A."/>
            <person name="Bolton M.D."/>
        </authorList>
    </citation>
    <scope>NUCLEOTIDE SEQUENCE [LARGE SCALE GENOMIC DNA]</scope>
    <source>
        <strain evidence="3">CBS538.71</strain>
    </source>
</reference>
<dbReference type="OrthoDB" id="3649962at2759"/>
<organism evidence="2 3">
    <name type="scientific">Cercospora berteroae</name>
    <dbReference type="NCBI Taxonomy" id="357750"/>
    <lineage>
        <taxon>Eukaryota</taxon>
        <taxon>Fungi</taxon>
        <taxon>Dikarya</taxon>
        <taxon>Ascomycota</taxon>
        <taxon>Pezizomycotina</taxon>
        <taxon>Dothideomycetes</taxon>
        <taxon>Dothideomycetidae</taxon>
        <taxon>Mycosphaerellales</taxon>
        <taxon>Mycosphaerellaceae</taxon>
        <taxon>Cercospora</taxon>
    </lineage>
</organism>
<feature type="compositionally biased region" description="Polar residues" evidence="1">
    <location>
        <begin position="943"/>
        <end position="954"/>
    </location>
</feature>
<protein>
    <submittedName>
        <fullName evidence="2">Uncharacterized protein</fullName>
    </submittedName>
</protein>
<name>A0A2S6C532_9PEZI</name>
<dbReference type="EMBL" id="PNEN01000554">
    <property type="protein sequence ID" value="PPJ54839.1"/>
    <property type="molecule type" value="Genomic_DNA"/>
</dbReference>
<sequence>MPAPQQFADLRYFETEMESLAGQQMKTLAELFDNLGLKISLCGVRWGVLNGSMEDLVRFCLGNDYNEANNKMIDADVLSAFYQTRALVSAFTMRSIFGADLLTEYQFTRYLDFPKRLDTLSALCKLISSSALGDDAVHEQSRMHVLAALKMDMTFAAVKKRAAVLRQELMSALEPFLHQLVMIAEPINGYTRDLSADRKWSSSLSSSLERFLADALKLKVSLITQPETSHAFRWADHGCALDVTSMHSRYDPEPRKNYLVAMTNFPGLSIASLHRNKSSEIQFVPPTCIAVLHRNPTLPFNGTGQVDVSTIQGPALHVQLNSKHFRDHPVFNNSTFIHSPHEMDSSVSSKESVNQQTIIDTGNITGAPRARSEIVTAASQAAHGPSHHCLLYAVRDIDASKHDRFHEDYKYRDSDSRLRAFALLIRQYGLTKRPLKGGLVDIEPATLLKRVLASFKKNANTSSCTSPAARADLLFSTGSVHFESTYWAFVIERGEGYVHDEGLELYGNEKCVSRSRDVEELLSEICLDEEESSSEPDSSGDVKCGASEEVMRAQRQIGRGVFKVLCKRPRQADIPILTPEPSISEGAETTSTAGRHGRIGLRTKVRKLGSQPTDAPPMATEVKESKKHVVSRTQVELASAVRESVAGLLEQIRLSPSEHFTYDSDCNDDLGSLYRLCCGQNWIQTIDTFRQRRFPGSADILTALISAAIFRKVLSEQQWIVTLFCESGLKLSEDHQEAFRLAIDPAHRLKGIQLATAIFARTLRKADENVRYAEQLAQMITYITARIVGALKPCIEVLVVLSRALDPNWKTFDVGSWREKFTSDIHKVVTKAIELSLNAWSSHHGRYQFFWPAHGELFNPDIHRSIDSQGTRPKNRIAIALGSGLRWIPAEDDHTSRPKQGQNQEGERNEESEAPRPGCLGLVEVVTCDELISPEIRDVSEESPPSQQWYDARA</sequence>
<proteinExistence type="predicted"/>
<accession>A0A2S6C532</accession>
<comment type="caution">
    <text evidence="2">The sequence shown here is derived from an EMBL/GenBank/DDBJ whole genome shotgun (WGS) entry which is preliminary data.</text>
</comment>
<feature type="region of interest" description="Disordered" evidence="1">
    <location>
        <begin position="889"/>
        <end position="919"/>
    </location>
</feature>
<feature type="region of interest" description="Disordered" evidence="1">
    <location>
        <begin position="934"/>
        <end position="954"/>
    </location>
</feature>